<name>A0A232M0H1_9EURO</name>
<evidence type="ECO:0000256" key="1">
    <source>
        <dbReference type="ARBA" id="ARBA00002600"/>
    </source>
</evidence>
<sequence length="602" mass="67067">MRTSCLSRQNFKLFFNQLHTVSRRAIHSRNKPYNAAVLGGGITGLTTAFRLAQDPNCTNITLYERSPRLGGWLQSETLEVEGGQVVFEYGPRTLRTVAPSCLPLLDLLLELDLESHVLITNKTSVAASNRYVFYPDHLVRMPMPYPDAGVFTNIISNGKTILMEPLFGGFVSALLTESLKPSREDKVWSQDESVASFVARRMGPRIADNLVSSLYHGIYAGDIDRLSAQTLLGPYRDLEKTEGRVIGPLLNIVNSKGRFVMADDILALYAVDYMRPQAYWQRLSRLVKGSNVLTLKNGIGQLAERLVNVIKDSGKVEILTSSNITSLGKNQQTSDLRVQTGEHPARTYNRIIATVPTPELATMIQSGADSHRNPPRHTMLSLAKHNYAVSVMVVNLYYNQPDLIPFHGFGYLIPRSIPYQQNPERALGVIFGSDSATGQDTVPGTKFTVMLGGHWWDNWLESDYPDHDDATLMARSLLERHLGIKATPVVAKSKLQRNAIPQYTVGHLSRMEEISRAVRDEFNNRLTLAGSWYGGIGVNDCIRQAYLAASYGTGAYRLDAAADIILPWIKSSYRDWDLEGGIVASPQRWFLGTPANVKYFVE</sequence>
<proteinExistence type="inferred from homology"/>
<comment type="cofactor">
    <cofactor evidence="11">
        <name>FAD</name>
        <dbReference type="ChEBI" id="CHEBI:57692"/>
    </cofactor>
    <text evidence="11">Binds 1 FAD per subunit.</text>
</comment>
<dbReference type="OrthoDB" id="438553at2759"/>
<evidence type="ECO:0000313" key="14">
    <source>
        <dbReference type="Proteomes" id="UP000243515"/>
    </source>
</evidence>
<comment type="caution">
    <text evidence="13">The sequence shown here is derived from an EMBL/GenBank/DDBJ whole genome shotgun (WGS) entry which is preliminary data.</text>
</comment>
<dbReference type="EC" id="1.3.3.4" evidence="4 11"/>
<keyword evidence="9 11" id="KW-0627">Porphyrin biosynthesis</keyword>
<keyword evidence="6 11" id="KW-0274">FAD</keyword>
<dbReference type="AlphaFoldDB" id="A0A232M0H1"/>
<comment type="catalytic activity">
    <reaction evidence="10 11">
        <text>protoporphyrinogen IX + 3 O2 = protoporphyrin IX + 3 H2O2</text>
        <dbReference type="Rhea" id="RHEA:25576"/>
        <dbReference type="ChEBI" id="CHEBI:15379"/>
        <dbReference type="ChEBI" id="CHEBI:16240"/>
        <dbReference type="ChEBI" id="CHEBI:57306"/>
        <dbReference type="ChEBI" id="CHEBI:57307"/>
        <dbReference type="EC" id="1.3.3.4"/>
    </reaction>
</comment>
<evidence type="ECO:0000256" key="5">
    <source>
        <dbReference type="ARBA" id="ARBA00022630"/>
    </source>
</evidence>
<organism evidence="13 14">
    <name type="scientific">Elaphomyces granulatus</name>
    <dbReference type="NCBI Taxonomy" id="519963"/>
    <lineage>
        <taxon>Eukaryota</taxon>
        <taxon>Fungi</taxon>
        <taxon>Dikarya</taxon>
        <taxon>Ascomycota</taxon>
        <taxon>Pezizomycotina</taxon>
        <taxon>Eurotiomycetes</taxon>
        <taxon>Eurotiomycetidae</taxon>
        <taxon>Eurotiales</taxon>
        <taxon>Elaphomycetaceae</taxon>
        <taxon>Elaphomyces</taxon>
    </lineage>
</organism>
<keyword evidence="7 11" id="KW-0560">Oxidoreductase</keyword>
<feature type="domain" description="Amine oxidase" evidence="12">
    <location>
        <begin position="42"/>
        <end position="549"/>
    </location>
</feature>
<evidence type="ECO:0000313" key="13">
    <source>
        <dbReference type="EMBL" id="OXV09911.1"/>
    </source>
</evidence>
<evidence type="ECO:0000256" key="6">
    <source>
        <dbReference type="ARBA" id="ARBA00022827"/>
    </source>
</evidence>
<dbReference type="SUPFAM" id="SSF54373">
    <property type="entry name" value="FAD-linked reductases, C-terminal domain"/>
    <property type="match status" value="1"/>
</dbReference>
<dbReference type="Pfam" id="PF01593">
    <property type="entry name" value="Amino_oxidase"/>
    <property type="match status" value="1"/>
</dbReference>
<protein>
    <recommendedName>
        <fullName evidence="4 11">Protoporphyrinogen oxidase</fullName>
        <ecNumber evidence="4 11">1.3.3.4</ecNumber>
    </recommendedName>
</protein>
<dbReference type="NCBIfam" id="TIGR00562">
    <property type="entry name" value="proto_IX_ox"/>
    <property type="match status" value="1"/>
</dbReference>
<comment type="function">
    <text evidence="1 11">Catalyzes the 6-electron oxidation of protoporphyrinogen-IX to form protoporphyrin-IX.</text>
</comment>
<dbReference type="InterPro" id="IPR050464">
    <property type="entry name" value="Zeta_carotene_desat/Oxidored"/>
</dbReference>
<evidence type="ECO:0000256" key="2">
    <source>
        <dbReference type="ARBA" id="ARBA00005073"/>
    </source>
</evidence>
<keyword evidence="14" id="KW-1185">Reference proteome</keyword>
<dbReference type="SUPFAM" id="SSF51905">
    <property type="entry name" value="FAD/NAD(P)-binding domain"/>
    <property type="match status" value="1"/>
</dbReference>
<dbReference type="UniPathway" id="UPA00251">
    <property type="reaction ID" value="UER00324"/>
</dbReference>
<evidence type="ECO:0000259" key="12">
    <source>
        <dbReference type="Pfam" id="PF01593"/>
    </source>
</evidence>
<dbReference type="InterPro" id="IPR004572">
    <property type="entry name" value="Protoporphyrinogen_oxidase"/>
</dbReference>
<dbReference type="FunFam" id="3.50.50.60:FF:000193">
    <property type="entry name" value="Protoporphyrinogen oxidase"/>
    <property type="match status" value="1"/>
</dbReference>
<dbReference type="Gene3D" id="3.50.50.60">
    <property type="entry name" value="FAD/NAD(P)-binding domain"/>
    <property type="match status" value="1"/>
</dbReference>
<dbReference type="PANTHER" id="PTHR42923:SF3">
    <property type="entry name" value="PROTOPORPHYRINOGEN OXIDASE"/>
    <property type="match status" value="1"/>
</dbReference>
<evidence type="ECO:0000256" key="3">
    <source>
        <dbReference type="ARBA" id="ARBA00010551"/>
    </source>
</evidence>
<comment type="pathway">
    <text evidence="2 11">Porphyrin-containing compound metabolism; protoporphyrin-IX biosynthesis; protoporphyrin-IX from protoporphyrinogen-IX: step 1/1.</text>
</comment>
<evidence type="ECO:0000256" key="8">
    <source>
        <dbReference type="ARBA" id="ARBA00023133"/>
    </source>
</evidence>
<dbReference type="EMBL" id="NPHW01003245">
    <property type="protein sequence ID" value="OXV09911.1"/>
    <property type="molecule type" value="Genomic_DNA"/>
</dbReference>
<dbReference type="GO" id="GO:0005743">
    <property type="term" value="C:mitochondrial inner membrane"/>
    <property type="evidence" value="ECO:0007669"/>
    <property type="project" value="UniProtKB-SubCell"/>
</dbReference>
<keyword evidence="8 11" id="KW-0350">Heme biosynthesis</keyword>
<comment type="similarity">
    <text evidence="3 11">Belongs to the protoporphyrinogen/coproporphyrinogen oxidase family. Protoporphyrinogen oxidase subfamily.</text>
</comment>
<accession>A0A232M0H1</accession>
<evidence type="ECO:0000256" key="11">
    <source>
        <dbReference type="RuleBase" id="RU367069"/>
    </source>
</evidence>
<comment type="subcellular location">
    <subcellularLocation>
        <location evidence="11">Mitochondrion inner membrane</location>
    </subcellularLocation>
</comment>
<evidence type="ECO:0000256" key="7">
    <source>
        <dbReference type="ARBA" id="ARBA00023002"/>
    </source>
</evidence>
<gene>
    <name evidence="13" type="ORF">Egran_02324</name>
</gene>
<dbReference type="GO" id="GO:0006782">
    <property type="term" value="P:protoporphyrinogen IX biosynthetic process"/>
    <property type="evidence" value="ECO:0007669"/>
    <property type="project" value="UniProtKB-UniRule"/>
</dbReference>
<dbReference type="GO" id="GO:0004729">
    <property type="term" value="F:oxygen-dependent protoporphyrinogen oxidase activity"/>
    <property type="evidence" value="ECO:0007669"/>
    <property type="project" value="UniProtKB-UniRule"/>
</dbReference>
<evidence type="ECO:0000256" key="4">
    <source>
        <dbReference type="ARBA" id="ARBA00012867"/>
    </source>
</evidence>
<reference evidence="13 14" key="1">
    <citation type="journal article" date="2015" name="Environ. Microbiol.">
        <title>Metagenome sequence of Elaphomyces granulatus from sporocarp tissue reveals Ascomycota ectomycorrhizal fingerprints of genome expansion and a Proteobacteria-rich microbiome.</title>
        <authorList>
            <person name="Quandt C.A."/>
            <person name="Kohler A."/>
            <person name="Hesse C.N."/>
            <person name="Sharpton T.J."/>
            <person name="Martin F."/>
            <person name="Spatafora J.W."/>
        </authorList>
    </citation>
    <scope>NUCLEOTIDE SEQUENCE [LARGE SCALE GENOMIC DNA]</scope>
    <source>
        <strain evidence="13 14">OSC145934</strain>
    </source>
</reference>
<evidence type="ECO:0000256" key="9">
    <source>
        <dbReference type="ARBA" id="ARBA00023244"/>
    </source>
</evidence>
<dbReference type="InterPro" id="IPR036188">
    <property type="entry name" value="FAD/NAD-bd_sf"/>
</dbReference>
<keyword evidence="5 11" id="KW-0285">Flavoprotein</keyword>
<dbReference type="Proteomes" id="UP000243515">
    <property type="component" value="Unassembled WGS sequence"/>
</dbReference>
<dbReference type="InterPro" id="IPR002937">
    <property type="entry name" value="Amino_oxidase"/>
</dbReference>
<evidence type="ECO:0000256" key="10">
    <source>
        <dbReference type="ARBA" id="ARBA00047554"/>
    </source>
</evidence>
<dbReference type="PANTHER" id="PTHR42923">
    <property type="entry name" value="PROTOPORPHYRINOGEN OXIDASE"/>
    <property type="match status" value="1"/>
</dbReference>